<keyword evidence="2" id="KW-1185">Reference proteome</keyword>
<reference evidence="1 2" key="1">
    <citation type="journal article" date="2010" name="Science">
        <title>Genomic comparison of the ants Camponotus floridanus and Harpegnathos saltator.</title>
        <authorList>
            <person name="Bonasio R."/>
            <person name="Zhang G."/>
            <person name="Ye C."/>
            <person name="Mutti N.S."/>
            <person name="Fang X."/>
            <person name="Qin N."/>
            <person name="Donahue G."/>
            <person name="Yang P."/>
            <person name="Li Q."/>
            <person name="Li C."/>
            <person name="Zhang P."/>
            <person name="Huang Z."/>
            <person name="Berger S.L."/>
            <person name="Reinberg D."/>
            <person name="Wang J."/>
            <person name="Liebig J."/>
        </authorList>
    </citation>
    <scope>NUCLEOTIDE SEQUENCE [LARGE SCALE GENOMIC DNA]</scope>
    <source>
        <strain evidence="2">C129</strain>
    </source>
</reference>
<dbReference type="EMBL" id="GL439108">
    <property type="protein sequence ID" value="EFN67878.1"/>
    <property type="molecule type" value="Genomic_DNA"/>
</dbReference>
<accession>E2AFI5</accession>
<evidence type="ECO:0000313" key="1">
    <source>
        <dbReference type="EMBL" id="EFN67878.1"/>
    </source>
</evidence>
<evidence type="ECO:0000313" key="2">
    <source>
        <dbReference type="Proteomes" id="UP000000311"/>
    </source>
</evidence>
<name>E2AFI5_CAMFO</name>
<dbReference type="InParanoid" id="E2AFI5"/>
<sequence>MTESKEIMIQKGLSEWWSEETEYVLQRIEKWTTFISGYNLLRSQSLKWSKWKSCPEETKINCCSTFNYQSNSKLESNCLETYRYDHSIYFKTIGDIRSNKRDVNRDLEQDRMSTISEELVEWDASSVVDLTAKPISEEICNNNRPDELNISDTIAEQEKNGTMQNTWPIVDLSKLDLDLMDNRKKKRTASLSG</sequence>
<proteinExistence type="predicted"/>
<protein>
    <submittedName>
        <fullName evidence="1">Uncharacterized protein</fullName>
    </submittedName>
</protein>
<dbReference type="Proteomes" id="UP000000311">
    <property type="component" value="Unassembled WGS sequence"/>
</dbReference>
<organism evidence="2">
    <name type="scientific">Camponotus floridanus</name>
    <name type="common">Florida carpenter ant</name>
    <dbReference type="NCBI Taxonomy" id="104421"/>
    <lineage>
        <taxon>Eukaryota</taxon>
        <taxon>Metazoa</taxon>
        <taxon>Ecdysozoa</taxon>
        <taxon>Arthropoda</taxon>
        <taxon>Hexapoda</taxon>
        <taxon>Insecta</taxon>
        <taxon>Pterygota</taxon>
        <taxon>Neoptera</taxon>
        <taxon>Endopterygota</taxon>
        <taxon>Hymenoptera</taxon>
        <taxon>Apocrita</taxon>
        <taxon>Aculeata</taxon>
        <taxon>Formicoidea</taxon>
        <taxon>Formicidae</taxon>
        <taxon>Formicinae</taxon>
        <taxon>Camponotus</taxon>
    </lineage>
</organism>
<dbReference type="AlphaFoldDB" id="E2AFI5"/>
<gene>
    <name evidence="1" type="ORF">EAG_07376</name>
</gene>